<keyword evidence="3" id="KW-1185">Reference proteome</keyword>
<evidence type="ECO:0000313" key="2">
    <source>
        <dbReference type="EMBL" id="AKF26374.1"/>
    </source>
</evidence>
<dbReference type="InterPro" id="IPR050238">
    <property type="entry name" value="DNA_Rep/Repair_Clamp_Loader"/>
</dbReference>
<reference evidence="2 3" key="1">
    <citation type="submission" date="2015-04" db="EMBL/GenBank/DDBJ databases">
        <title>Complete Genome Sequence of Brevibacterium flavum ATCC 15168.</title>
        <authorList>
            <person name="Ahn J."/>
            <person name="Park G."/>
            <person name="Jeon W."/>
            <person name="Jang Y."/>
            <person name="Jang M."/>
            <person name="Lee H."/>
            <person name="Lee H."/>
        </authorList>
    </citation>
    <scope>NUCLEOTIDE SEQUENCE [LARGE SCALE GENOMIC DNA]</scope>
    <source>
        <strain evidence="2 3">ATCC 15168</strain>
    </source>
</reference>
<sequence length="419" mass="44862">MTNSSVFDSLAGSKTVSKTLFDAASSARALVRARTTERARARAEHQNPAMIHDSGFAQSWLFTGPPGSGRSVAAKVFAATLVCSNPDVVGCGQCEDCRAAMGGSHPDIEHIVPQQLSIGVDAAREVIKAAAVSPVAGNWRVVIFENADRLTMQAANALLKTVEEPTESTVMILCAPTTDPRDIAITLRSRCRHLYIPTPSIAEVARILVAEGNVSQADAELAAAASGAHIGRARYLAHNNAAQRRRASILNLAELIFHGDVAFRSVNTLVKMVETEAKDSNKEKEEAELEAVRISLGMGAKGKGVHKAVRGGAGDFKALEDQQKLRRTRFLRDSLDLALVDLAGIYRDAIILSSQAQVGLTHPDMEGLSQELATKVSQEGLLACLDAISKCRESFGFNVRPIVAMDALVGRLRKAYKVS</sequence>
<dbReference type="NCBIfam" id="TIGR00678">
    <property type="entry name" value="holB"/>
    <property type="match status" value="1"/>
</dbReference>
<organism evidence="2 3">
    <name type="scientific">[Brevibacterium] flavum</name>
    <dbReference type="NCBI Taxonomy" id="92706"/>
    <lineage>
        <taxon>Bacteria</taxon>
        <taxon>Bacillati</taxon>
        <taxon>Actinomycetota</taxon>
        <taxon>Actinomycetes</taxon>
        <taxon>Mycobacteriales</taxon>
        <taxon>Corynebacteriaceae</taxon>
        <taxon>Corynebacterium</taxon>
    </lineage>
</organism>
<dbReference type="SMART" id="SM00382">
    <property type="entry name" value="AAA"/>
    <property type="match status" value="1"/>
</dbReference>
<evidence type="ECO:0000259" key="1">
    <source>
        <dbReference type="SMART" id="SM00382"/>
    </source>
</evidence>
<dbReference type="Gene3D" id="3.40.50.300">
    <property type="entry name" value="P-loop containing nucleotide triphosphate hydrolases"/>
    <property type="match status" value="1"/>
</dbReference>
<dbReference type="GO" id="GO:0008408">
    <property type="term" value="F:3'-5' exonuclease activity"/>
    <property type="evidence" value="ECO:0007669"/>
    <property type="project" value="InterPro"/>
</dbReference>
<accession>A0A0F6SQK6</accession>
<dbReference type="SUPFAM" id="SSF52540">
    <property type="entry name" value="P-loop containing nucleoside triphosphate hydrolases"/>
    <property type="match status" value="1"/>
</dbReference>
<gene>
    <name evidence="2" type="ORF">YH66_01790</name>
</gene>
<dbReference type="PANTHER" id="PTHR11669:SF8">
    <property type="entry name" value="DNA POLYMERASE III SUBUNIT DELTA"/>
    <property type="match status" value="1"/>
</dbReference>
<dbReference type="PATRIC" id="fig|92706.3.peg.368"/>
<dbReference type="GO" id="GO:0003887">
    <property type="term" value="F:DNA-directed DNA polymerase activity"/>
    <property type="evidence" value="ECO:0007669"/>
    <property type="project" value="InterPro"/>
</dbReference>
<dbReference type="Proteomes" id="UP000034037">
    <property type="component" value="Chromosome"/>
</dbReference>
<dbReference type="InterPro" id="IPR003593">
    <property type="entry name" value="AAA+_ATPase"/>
</dbReference>
<dbReference type="AlphaFoldDB" id="A0A0F6SQK6"/>
<dbReference type="PANTHER" id="PTHR11669">
    <property type="entry name" value="REPLICATION FACTOR C / DNA POLYMERASE III GAMMA-TAU SUBUNIT"/>
    <property type="match status" value="1"/>
</dbReference>
<dbReference type="NCBIfam" id="NF005926">
    <property type="entry name" value="PRK07940.1"/>
    <property type="match status" value="1"/>
</dbReference>
<dbReference type="InterPro" id="IPR027417">
    <property type="entry name" value="P-loop_NTPase"/>
</dbReference>
<dbReference type="Pfam" id="PF13177">
    <property type="entry name" value="DNA_pol3_delta2"/>
    <property type="match status" value="1"/>
</dbReference>
<dbReference type="EMBL" id="CP011309">
    <property type="protein sequence ID" value="AKF26374.1"/>
    <property type="molecule type" value="Genomic_DNA"/>
</dbReference>
<protein>
    <submittedName>
        <fullName evidence="2">DNA polymerase III subunit delta</fullName>
    </submittedName>
</protein>
<dbReference type="RefSeq" id="WP_003863279.1">
    <property type="nucleotide sequence ID" value="NZ_CP011309.1"/>
</dbReference>
<dbReference type="GO" id="GO:0006261">
    <property type="term" value="P:DNA-templated DNA replication"/>
    <property type="evidence" value="ECO:0007669"/>
    <property type="project" value="TreeGrafter"/>
</dbReference>
<dbReference type="InterPro" id="IPR004622">
    <property type="entry name" value="DNA_pol_HolB"/>
</dbReference>
<dbReference type="HOGENOM" id="CLU_006229_4_1_11"/>
<proteinExistence type="predicted"/>
<feature type="domain" description="AAA+ ATPase" evidence="1">
    <location>
        <begin position="56"/>
        <end position="200"/>
    </location>
</feature>
<name>A0A0F6SQK6_9CORY</name>
<evidence type="ECO:0000313" key="3">
    <source>
        <dbReference type="Proteomes" id="UP000034037"/>
    </source>
</evidence>